<dbReference type="InterPro" id="IPR013766">
    <property type="entry name" value="Thioredoxin_domain"/>
</dbReference>
<evidence type="ECO:0000313" key="2">
    <source>
        <dbReference type="EMBL" id="QCY70612.1"/>
    </source>
</evidence>
<accession>A0A5B7X774</accession>
<dbReference type="AlphaFoldDB" id="A0A5B7X774"/>
<evidence type="ECO:0000313" key="3">
    <source>
        <dbReference type="Proteomes" id="UP000309016"/>
    </source>
</evidence>
<reference evidence="2 3" key="1">
    <citation type="submission" date="2019-06" db="EMBL/GenBank/DDBJ databases">
        <title>Complete genome sequence of Antarcticibacterium flavum KCTC 52984T from an Antarctic marine sediment.</title>
        <authorList>
            <person name="Lee Y.M."/>
            <person name="Shin S.C."/>
        </authorList>
    </citation>
    <scope>NUCLEOTIDE SEQUENCE [LARGE SCALE GENOMIC DNA]</scope>
    <source>
        <strain evidence="2 3">KCTC 52984</strain>
    </source>
</reference>
<dbReference type="InterPro" id="IPR036249">
    <property type="entry name" value="Thioredoxin-like_sf"/>
</dbReference>
<proteinExistence type="predicted"/>
<dbReference type="KEGG" id="afla:FHG64_15075"/>
<feature type="domain" description="Thioredoxin" evidence="1">
    <location>
        <begin position="9"/>
        <end position="165"/>
    </location>
</feature>
<dbReference type="GO" id="GO:0016491">
    <property type="term" value="F:oxidoreductase activity"/>
    <property type="evidence" value="ECO:0007669"/>
    <property type="project" value="InterPro"/>
</dbReference>
<dbReference type="PANTHER" id="PTHR43640">
    <property type="entry name" value="OS07G0260300 PROTEIN"/>
    <property type="match status" value="1"/>
</dbReference>
<protein>
    <submittedName>
        <fullName evidence="2">Thioredoxin family protein</fullName>
    </submittedName>
</protein>
<organism evidence="2 3">
    <name type="scientific">Antarcticibacterium flavum</name>
    <dbReference type="NCBI Taxonomy" id="2058175"/>
    <lineage>
        <taxon>Bacteria</taxon>
        <taxon>Pseudomonadati</taxon>
        <taxon>Bacteroidota</taxon>
        <taxon>Flavobacteriia</taxon>
        <taxon>Flavobacteriales</taxon>
        <taxon>Flavobacteriaceae</taxon>
        <taxon>Antarcticibacterium</taxon>
    </lineage>
</organism>
<dbReference type="PANTHER" id="PTHR43640:SF1">
    <property type="entry name" value="THIOREDOXIN-DEPENDENT PEROXIREDOXIN"/>
    <property type="match status" value="1"/>
</dbReference>
<dbReference type="EMBL" id="CP040812">
    <property type="protein sequence ID" value="QCY70612.1"/>
    <property type="molecule type" value="Genomic_DNA"/>
</dbReference>
<dbReference type="SUPFAM" id="SSF52833">
    <property type="entry name" value="Thioredoxin-like"/>
    <property type="match status" value="1"/>
</dbReference>
<evidence type="ECO:0000259" key="1">
    <source>
        <dbReference type="PROSITE" id="PS51352"/>
    </source>
</evidence>
<dbReference type="CDD" id="cd02969">
    <property type="entry name" value="PRX_like1"/>
    <property type="match status" value="1"/>
</dbReference>
<gene>
    <name evidence="2" type="ORF">FHG64_15075</name>
</gene>
<sequence>MARTPSNMLPLGTKAPDFELIDAITNQRCSLEDLRGEKGTVIMFICNHCPFVKHVNEEIVRVANDYRVLGFGFVAIMSNDVENYPDDHPDLMWKVARKHHFPFPYLYDSTQEVAKAYDAACTPDFYLFDSDLKLIYRGQLDDSRPGNGIPVNGRDLREALDSVLNNRKVQAHQKPSIGCNIKWQSPRPPKGERKLRSYEVGVMKSNKIPCTKFQNRQTVNRKQ</sequence>
<name>A0A5B7X774_9FLAO</name>
<dbReference type="Pfam" id="PF00578">
    <property type="entry name" value="AhpC-TSA"/>
    <property type="match status" value="1"/>
</dbReference>
<dbReference type="InterPro" id="IPR047262">
    <property type="entry name" value="PRX-like1"/>
</dbReference>
<dbReference type="Gene3D" id="3.40.30.10">
    <property type="entry name" value="Glutaredoxin"/>
    <property type="match status" value="1"/>
</dbReference>
<dbReference type="GO" id="GO:0016209">
    <property type="term" value="F:antioxidant activity"/>
    <property type="evidence" value="ECO:0007669"/>
    <property type="project" value="InterPro"/>
</dbReference>
<keyword evidence="3" id="KW-1185">Reference proteome</keyword>
<dbReference type="OrthoDB" id="9809746at2"/>
<dbReference type="InterPro" id="IPR000866">
    <property type="entry name" value="AhpC/TSA"/>
</dbReference>
<dbReference type="Proteomes" id="UP000309016">
    <property type="component" value="Chromosome"/>
</dbReference>
<dbReference type="PROSITE" id="PS51352">
    <property type="entry name" value="THIOREDOXIN_2"/>
    <property type="match status" value="1"/>
</dbReference>